<dbReference type="EMBL" id="GGEC01027325">
    <property type="protein sequence ID" value="MBX07809.1"/>
    <property type="molecule type" value="Transcribed_RNA"/>
</dbReference>
<feature type="signal peptide" evidence="2">
    <location>
        <begin position="1"/>
        <end position="18"/>
    </location>
</feature>
<protein>
    <submittedName>
        <fullName evidence="3">Splicing factor U2AF-associated protein 2 isoform X1</fullName>
    </submittedName>
</protein>
<feature type="chain" id="PRO_5015203007" evidence="2">
    <location>
        <begin position="19"/>
        <end position="54"/>
    </location>
</feature>
<reference evidence="3" key="1">
    <citation type="submission" date="2018-02" db="EMBL/GenBank/DDBJ databases">
        <title>Rhizophora mucronata_Transcriptome.</title>
        <authorList>
            <person name="Meera S.P."/>
            <person name="Sreeshan A."/>
            <person name="Augustine A."/>
        </authorList>
    </citation>
    <scope>NUCLEOTIDE SEQUENCE</scope>
    <source>
        <tissue evidence="3">Leaf</tissue>
    </source>
</reference>
<evidence type="ECO:0000256" key="2">
    <source>
        <dbReference type="SAM" id="SignalP"/>
    </source>
</evidence>
<evidence type="ECO:0000256" key="1">
    <source>
        <dbReference type="SAM" id="MobiDB-lite"/>
    </source>
</evidence>
<keyword evidence="2" id="KW-0732">Signal</keyword>
<sequence length="54" mass="6174">MGHSGMMMMLDWISMLRSLTLIDSAWEGKRKQERGKSSHASCFSWEGKGQENLL</sequence>
<dbReference type="AlphaFoldDB" id="A0A2P2KQ13"/>
<feature type="region of interest" description="Disordered" evidence="1">
    <location>
        <begin position="30"/>
        <end position="54"/>
    </location>
</feature>
<accession>A0A2P2KQ13</accession>
<organism evidence="3">
    <name type="scientific">Rhizophora mucronata</name>
    <name type="common">Asiatic mangrove</name>
    <dbReference type="NCBI Taxonomy" id="61149"/>
    <lineage>
        <taxon>Eukaryota</taxon>
        <taxon>Viridiplantae</taxon>
        <taxon>Streptophyta</taxon>
        <taxon>Embryophyta</taxon>
        <taxon>Tracheophyta</taxon>
        <taxon>Spermatophyta</taxon>
        <taxon>Magnoliopsida</taxon>
        <taxon>eudicotyledons</taxon>
        <taxon>Gunneridae</taxon>
        <taxon>Pentapetalae</taxon>
        <taxon>rosids</taxon>
        <taxon>fabids</taxon>
        <taxon>Malpighiales</taxon>
        <taxon>Rhizophoraceae</taxon>
        <taxon>Rhizophora</taxon>
    </lineage>
</organism>
<proteinExistence type="predicted"/>
<evidence type="ECO:0000313" key="3">
    <source>
        <dbReference type="EMBL" id="MBX07809.1"/>
    </source>
</evidence>
<name>A0A2P2KQ13_RHIMU</name>